<dbReference type="RefSeq" id="WP_245967447.1">
    <property type="nucleotide sequence ID" value="NZ_BEVZ01000002.1"/>
</dbReference>
<dbReference type="Gene3D" id="3.40.190.10">
    <property type="entry name" value="Periplasmic binding protein-like II"/>
    <property type="match status" value="1"/>
</dbReference>
<dbReference type="Pfam" id="PF00496">
    <property type="entry name" value="SBP_bac_5"/>
    <property type="match status" value="1"/>
</dbReference>
<dbReference type="EMBL" id="JBEZUR010000016">
    <property type="protein sequence ID" value="MEU3555196.1"/>
    <property type="molecule type" value="Genomic_DNA"/>
</dbReference>
<name>A0ABV2YHK5_9ACTN</name>
<organism evidence="6 7">
    <name type="scientific">Streptomyces fragilis</name>
    <dbReference type="NCBI Taxonomy" id="67301"/>
    <lineage>
        <taxon>Bacteria</taxon>
        <taxon>Bacillati</taxon>
        <taxon>Actinomycetota</taxon>
        <taxon>Actinomycetes</taxon>
        <taxon>Kitasatosporales</taxon>
        <taxon>Streptomycetaceae</taxon>
        <taxon>Streptomyces</taxon>
    </lineage>
</organism>
<proteinExistence type="inferred from homology"/>
<dbReference type="InterPro" id="IPR030678">
    <property type="entry name" value="Peptide/Ni-bd"/>
</dbReference>
<reference evidence="6 7" key="1">
    <citation type="submission" date="2024-06" db="EMBL/GenBank/DDBJ databases">
        <title>The Natural Products Discovery Center: Release of the First 8490 Sequenced Strains for Exploring Actinobacteria Biosynthetic Diversity.</title>
        <authorList>
            <person name="Kalkreuter E."/>
            <person name="Kautsar S.A."/>
            <person name="Yang D."/>
            <person name="Bader C.D."/>
            <person name="Teijaro C.N."/>
            <person name="Fluegel L."/>
            <person name="Davis C.M."/>
            <person name="Simpson J.R."/>
            <person name="Lauterbach L."/>
            <person name="Steele A.D."/>
            <person name="Gui C."/>
            <person name="Meng S."/>
            <person name="Li G."/>
            <person name="Viehrig K."/>
            <person name="Ye F."/>
            <person name="Su P."/>
            <person name="Kiefer A.F."/>
            <person name="Nichols A."/>
            <person name="Cepeda A.J."/>
            <person name="Yan W."/>
            <person name="Fan B."/>
            <person name="Jiang Y."/>
            <person name="Adhikari A."/>
            <person name="Zheng C.-J."/>
            <person name="Schuster L."/>
            <person name="Cowan T.M."/>
            <person name="Smanski M.J."/>
            <person name="Chevrette M.G."/>
            <person name="De Carvalho L.P.S."/>
            <person name="Shen B."/>
        </authorList>
    </citation>
    <scope>NUCLEOTIDE SEQUENCE [LARGE SCALE GENOMIC DNA]</scope>
    <source>
        <strain evidence="6 7">NPDC038104</strain>
    </source>
</reference>
<dbReference type="Proteomes" id="UP001550850">
    <property type="component" value="Unassembled WGS sequence"/>
</dbReference>
<evidence type="ECO:0000256" key="3">
    <source>
        <dbReference type="ARBA" id="ARBA00022729"/>
    </source>
</evidence>
<keyword evidence="7" id="KW-1185">Reference proteome</keyword>
<keyword evidence="3 4" id="KW-0732">Signal</keyword>
<dbReference type="InterPro" id="IPR039424">
    <property type="entry name" value="SBP_5"/>
</dbReference>
<evidence type="ECO:0000313" key="7">
    <source>
        <dbReference type="Proteomes" id="UP001550850"/>
    </source>
</evidence>
<dbReference type="PIRSF" id="PIRSF002741">
    <property type="entry name" value="MppA"/>
    <property type="match status" value="1"/>
</dbReference>
<accession>A0ABV2YHK5</accession>
<comment type="similarity">
    <text evidence="1">Belongs to the bacterial solute-binding protein 5 family.</text>
</comment>
<gene>
    <name evidence="6" type="ORF">AB0E65_13415</name>
</gene>
<dbReference type="SUPFAM" id="SSF53850">
    <property type="entry name" value="Periplasmic binding protein-like II"/>
    <property type="match status" value="1"/>
</dbReference>
<dbReference type="PANTHER" id="PTHR30290">
    <property type="entry name" value="PERIPLASMIC BINDING COMPONENT OF ABC TRANSPORTER"/>
    <property type="match status" value="1"/>
</dbReference>
<dbReference type="PANTHER" id="PTHR30290:SF9">
    <property type="entry name" value="OLIGOPEPTIDE-BINDING PROTEIN APPA"/>
    <property type="match status" value="1"/>
</dbReference>
<dbReference type="Gene3D" id="3.10.105.10">
    <property type="entry name" value="Dipeptide-binding Protein, Domain 3"/>
    <property type="match status" value="1"/>
</dbReference>
<evidence type="ECO:0000256" key="2">
    <source>
        <dbReference type="ARBA" id="ARBA00022448"/>
    </source>
</evidence>
<comment type="caution">
    <text evidence="6">The sequence shown here is derived from an EMBL/GenBank/DDBJ whole genome shotgun (WGS) entry which is preliminary data.</text>
</comment>
<sequence>MPRVDTVPHPRLPGVPMPPRRTVHAAALLSAFVLAAVTACSTDGASDTPAAGAPRSGGSLVYAGEQEPDCWDPHTSAQDVTAFVQRPVFDSLVYQTPDGELEPWLAEKWTVGDGGKSYLFTLREGVTFTDGTALDAAAVKANFDHITARKTQSQYAAGLLGPYKGVTVRDERTVEIRFSRPYAPFLQAASTTYLGIQSPKALEKGADQLCAGTASVGSGPFKAKSYVRGQQRAYTRNPDYRWAPAGAGHSGPARLSSFTIRFMTEDATRVGALTSRQVDAAAALPAQQIATVRRDERLDVVSQAVPGAVDAFYLNTKGALFSDVRVRRAFRHAIDLDTVVDSVFQGTATRAHSTLSPTTPHSYDATLEKQESYDPDRAARLLDEAGWTGRDAQGYRTKKGRVLTVVAPVYGKPSVFSQAVQGDLKKAGIKLDLAASTDATEVSSRLDEGRYDVVEMSWARSDGDILSHFFRSTESSAGGGHNFSRLDDPQVDQWLDEAQRAHDPEVRAAAYAKVQRRTLDQAVVVPAYVEQSTVGVAERVHGLRLSTSAWPEFYPAWVEDGR</sequence>
<protein>
    <submittedName>
        <fullName evidence="6">ABC transporter substrate-binding protein</fullName>
    </submittedName>
</protein>
<dbReference type="InterPro" id="IPR000914">
    <property type="entry name" value="SBP_5_dom"/>
</dbReference>
<evidence type="ECO:0000256" key="1">
    <source>
        <dbReference type="ARBA" id="ARBA00005695"/>
    </source>
</evidence>
<feature type="chain" id="PRO_5046318429" evidence="4">
    <location>
        <begin position="36"/>
        <end position="562"/>
    </location>
</feature>
<feature type="domain" description="Solute-binding protein family 5" evidence="5">
    <location>
        <begin position="100"/>
        <end position="465"/>
    </location>
</feature>
<feature type="signal peptide" evidence="4">
    <location>
        <begin position="1"/>
        <end position="35"/>
    </location>
</feature>
<evidence type="ECO:0000256" key="4">
    <source>
        <dbReference type="SAM" id="SignalP"/>
    </source>
</evidence>
<evidence type="ECO:0000313" key="6">
    <source>
        <dbReference type="EMBL" id="MEU3555196.1"/>
    </source>
</evidence>
<keyword evidence="2" id="KW-0813">Transport</keyword>
<dbReference type="CDD" id="cd08492">
    <property type="entry name" value="PBP2_NikA_DppA_OppA_like_15"/>
    <property type="match status" value="1"/>
</dbReference>
<evidence type="ECO:0000259" key="5">
    <source>
        <dbReference type="Pfam" id="PF00496"/>
    </source>
</evidence>